<evidence type="ECO:0000313" key="2">
    <source>
        <dbReference type="EMBL" id="MFK2932279.1"/>
    </source>
</evidence>
<proteinExistence type="predicted"/>
<dbReference type="Pfam" id="PF04306">
    <property type="entry name" value="DUF456"/>
    <property type="match status" value="1"/>
</dbReference>
<keyword evidence="3" id="KW-1185">Reference proteome</keyword>
<keyword evidence="1" id="KW-1133">Transmembrane helix</keyword>
<reference evidence="2 3" key="1">
    <citation type="submission" date="2020-10" db="EMBL/GenBank/DDBJ databases">
        <title>Phylogeny of dyella-like bacteria.</title>
        <authorList>
            <person name="Fu J."/>
        </authorList>
    </citation>
    <scope>NUCLEOTIDE SEQUENCE [LARGE SCALE GENOMIC DNA]</scope>
    <source>
        <strain evidence="2 3">DKC-1</strain>
    </source>
</reference>
<dbReference type="RefSeq" id="WP_404541701.1">
    <property type="nucleotide sequence ID" value="NZ_JADIKL010000010.1"/>
</dbReference>
<organism evidence="2 3">
    <name type="scientific">Dyella agri</name>
    <dbReference type="NCBI Taxonomy" id="1926869"/>
    <lineage>
        <taxon>Bacteria</taxon>
        <taxon>Pseudomonadati</taxon>
        <taxon>Pseudomonadota</taxon>
        <taxon>Gammaproteobacteria</taxon>
        <taxon>Lysobacterales</taxon>
        <taxon>Rhodanobacteraceae</taxon>
        <taxon>Dyella</taxon>
    </lineage>
</organism>
<dbReference type="Proteomes" id="UP001620397">
    <property type="component" value="Unassembled WGS sequence"/>
</dbReference>
<sequence length="162" mass="16725">MWFDIVFCTLGAVLIVGGLVGAILPNLPGIPMIFGGIWLVAAVDNYRHLGLWWLLLIGVLGALGVIVDFVAGTLGAKRVGASKRALWGASLGTLIGMFFSIPGILLGPFVGALIGELSSGTSVLRSAHVGIGTWLGLLFGTLVKLVISLVMVGLFGLAMLLG</sequence>
<feature type="transmembrane region" description="Helical" evidence="1">
    <location>
        <begin position="52"/>
        <end position="74"/>
    </location>
</feature>
<protein>
    <submittedName>
        <fullName evidence="2">DUF456 family protein</fullName>
    </submittedName>
</protein>
<dbReference type="EMBL" id="JADIKL010000010">
    <property type="protein sequence ID" value="MFK2932279.1"/>
    <property type="molecule type" value="Genomic_DNA"/>
</dbReference>
<evidence type="ECO:0000256" key="1">
    <source>
        <dbReference type="SAM" id="Phobius"/>
    </source>
</evidence>
<dbReference type="PANTHER" id="PTHR39165:SF1">
    <property type="entry name" value="DUF456 DOMAIN-CONTAINING PROTEIN"/>
    <property type="match status" value="1"/>
</dbReference>
<dbReference type="InterPro" id="IPR007403">
    <property type="entry name" value="DUF456"/>
</dbReference>
<dbReference type="PANTHER" id="PTHR39165">
    <property type="entry name" value="IG HYPOTHETICAL 17883"/>
    <property type="match status" value="1"/>
</dbReference>
<keyword evidence="1" id="KW-0472">Membrane</keyword>
<comment type="caution">
    <text evidence="2">The sequence shown here is derived from an EMBL/GenBank/DDBJ whole genome shotgun (WGS) entry which is preliminary data.</text>
</comment>
<feature type="transmembrane region" description="Helical" evidence="1">
    <location>
        <begin position="134"/>
        <end position="161"/>
    </location>
</feature>
<gene>
    <name evidence="2" type="ORF">ISP14_15960</name>
</gene>
<name>A0ABW8KNQ3_9GAMM</name>
<evidence type="ECO:0000313" key="3">
    <source>
        <dbReference type="Proteomes" id="UP001620397"/>
    </source>
</evidence>
<keyword evidence="1" id="KW-0812">Transmembrane</keyword>
<feature type="transmembrane region" description="Helical" evidence="1">
    <location>
        <begin position="86"/>
        <end position="114"/>
    </location>
</feature>
<accession>A0ABW8KNQ3</accession>